<dbReference type="InterPro" id="IPR002372">
    <property type="entry name" value="PQQ_rpt_dom"/>
</dbReference>
<feature type="region of interest" description="Disordered" evidence="4">
    <location>
        <begin position="157"/>
        <end position="180"/>
    </location>
</feature>
<dbReference type="GO" id="GO:0008876">
    <property type="term" value="F:quinoprotein glucose dehydrogenase activity"/>
    <property type="evidence" value="ECO:0007669"/>
    <property type="project" value="TreeGrafter"/>
</dbReference>
<reference evidence="7 8" key="1">
    <citation type="submission" date="2020-02" db="EMBL/GenBank/DDBJ databases">
        <title>Rhodobacter algicola sp. nov., isolated from microalga culture.</title>
        <authorList>
            <person name="Park C.-Y."/>
        </authorList>
    </citation>
    <scope>NUCLEOTIDE SEQUENCE [LARGE SCALE GENOMIC DNA]</scope>
    <source>
        <strain evidence="7 8">ETT8</strain>
    </source>
</reference>
<dbReference type="CDD" id="cd10280">
    <property type="entry name" value="PQQ_mGDH"/>
    <property type="match status" value="1"/>
</dbReference>
<evidence type="ECO:0000256" key="5">
    <source>
        <dbReference type="SAM" id="Phobius"/>
    </source>
</evidence>
<sequence>MCQAESPMPYSDPVTPRRSRAATIAVNLLAVVLVIFGLPIFGGGIWLIILGGSWYYALAGIGLLATAYALFHRSMAAVWVYVLTFAGTVIWAFWEAGFNWWAQVPRLVAPTLVLVLVLATIPALHRLGARRAGSTLPLIALVGLLFAQAFSGQPAWAQEQSSTEPAPQPDALPTEPPSAPVTFQMPEVGADWPAYGGTHHATRYSPLSQITPENVAGLRKVWEFRTGDMPEGDARYSNQNTPLKIGDQVLICSAMNKIISLDPRTGAENWRFDPQVPQEAIPYNATCRGLAYYASPTLAEDEPCAERVIMNTLDARLIAVDTRTGALCQGFGSSGTVDLEEGIGHTVPGWYAPTSPPTIVRNIAVVHSQVRDGQRRDAPSGVIRGYDAETGELAWAWDMGRPGETGLPPEGETYTRGTPNVWTIASGDNELGLVYLPHGVPSVDYWGGMRSEIENEYSTALVALDVETGQVAWHYQTVHYDVWDYDLGSQGSLIDFPTPDGPVPALILPTKLGMFFIFNRETGELLVEVEERPVPQGGVEPERLSPTQPFVVDFPNTLKPDIEERHMWGMTPLDQLWCRIQFRRANYDGIYTPPSVDRDWIQYPGYNGGSDWGGVAIDPVRGIMVANYNDAPNFNRLIPRDEADRRGAVPIDEPGAEDTPEGLNPQADTPFAIKVNAGWRVGLTGLLCKEPPYGGIMAIDLATREVLWDKPFGTARKNGPFGIPSMLPLDIGTPNNAGAVVTASGLIFIAAATDDLIRAMDIATGEVLWQDALPAGGQAGPAMYEVDGVQYLIINAGGHNFMETPIGDYFIAYALP</sequence>
<gene>
    <name evidence="7" type="ORF">G3572_09635</name>
</gene>
<dbReference type="InterPro" id="IPR017511">
    <property type="entry name" value="PQQ_mDH"/>
</dbReference>
<evidence type="ECO:0000256" key="3">
    <source>
        <dbReference type="ARBA" id="ARBA00023002"/>
    </source>
</evidence>
<organism evidence="7 8">
    <name type="scientific">Pseudotabrizicola algicola</name>
    <dbReference type="NCBI Taxonomy" id="2709381"/>
    <lineage>
        <taxon>Bacteria</taxon>
        <taxon>Pseudomonadati</taxon>
        <taxon>Pseudomonadota</taxon>
        <taxon>Alphaproteobacteria</taxon>
        <taxon>Rhodobacterales</taxon>
        <taxon>Paracoccaceae</taxon>
        <taxon>Pseudotabrizicola</taxon>
    </lineage>
</organism>
<dbReference type="Pfam" id="PF01011">
    <property type="entry name" value="PQQ"/>
    <property type="match status" value="1"/>
</dbReference>
<accession>A0A6B3RTU7</accession>
<dbReference type="Proteomes" id="UP000481421">
    <property type="component" value="Unassembled WGS sequence"/>
</dbReference>
<dbReference type="PANTHER" id="PTHR32303:SF4">
    <property type="entry name" value="QUINOPROTEIN GLUCOSE DEHYDROGENASE"/>
    <property type="match status" value="1"/>
</dbReference>
<comment type="cofactor">
    <cofactor evidence="1">
        <name>pyrroloquinoline quinone</name>
        <dbReference type="ChEBI" id="CHEBI:58442"/>
    </cofactor>
</comment>
<evidence type="ECO:0000313" key="8">
    <source>
        <dbReference type="Proteomes" id="UP000481421"/>
    </source>
</evidence>
<feature type="transmembrane region" description="Helical" evidence="5">
    <location>
        <begin position="107"/>
        <end position="124"/>
    </location>
</feature>
<feature type="domain" description="Pyrrolo-quinoline quinone repeat" evidence="6">
    <location>
        <begin position="192"/>
        <end position="791"/>
    </location>
</feature>
<dbReference type="InterPro" id="IPR011047">
    <property type="entry name" value="Quinoprotein_ADH-like_sf"/>
</dbReference>
<dbReference type="GO" id="GO:0016020">
    <property type="term" value="C:membrane"/>
    <property type="evidence" value="ECO:0007669"/>
    <property type="project" value="InterPro"/>
</dbReference>
<dbReference type="SUPFAM" id="SSF50998">
    <property type="entry name" value="Quinoprotein alcohol dehydrogenase-like"/>
    <property type="match status" value="1"/>
</dbReference>
<evidence type="ECO:0000313" key="7">
    <source>
        <dbReference type="EMBL" id="NEX46469.1"/>
    </source>
</evidence>
<feature type="transmembrane region" description="Helical" evidence="5">
    <location>
        <begin position="21"/>
        <end position="48"/>
    </location>
</feature>
<keyword evidence="8" id="KW-1185">Reference proteome</keyword>
<keyword evidence="5" id="KW-0472">Membrane</keyword>
<keyword evidence="5" id="KW-1133">Transmembrane helix</keyword>
<dbReference type="NCBIfam" id="TIGR03074">
    <property type="entry name" value="PQQ_membr_DH"/>
    <property type="match status" value="1"/>
</dbReference>
<dbReference type="EC" id="1.1.-.-" evidence="7"/>
<protein>
    <submittedName>
        <fullName evidence="7">Membrane-bound PQQ-dependent dehydrogenase, glucose/quinate/shikimate family</fullName>
        <ecNumber evidence="7">1.1.-.-</ecNumber>
    </submittedName>
</protein>
<dbReference type="SMART" id="SM00564">
    <property type="entry name" value="PQQ"/>
    <property type="match status" value="5"/>
</dbReference>
<feature type="compositionally biased region" description="Pro residues" evidence="4">
    <location>
        <begin position="166"/>
        <end position="179"/>
    </location>
</feature>
<dbReference type="GO" id="GO:0048038">
    <property type="term" value="F:quinone binding"/>
    <property type="evidence" value="ECO:0007669"/>
    <property type="project" value="InterPro"/>
</dbReference>
<proteinExistence type="inferred from homology"/>
<dbReference type="AlphaFoldDB" id="A0A6B3RTU7"/>
<name>A0A6B3RTU7_9RHOB</name>
<comment type="caution">
    <text evidence="7">The sequence shown here is derived from an EMBL/GenBank/DDBJ whole genome shotgun (WGS) entry which is preliminary data.</text>
</comment>
<feature type="transmembrane region" description="Helical" evidence="5">
    <location>
        <begin position="78"/>
        <end position="101"/>
    </location>
</feature>
<dbReference type="Gene3D" id="2.140.10.10">
    <property type="entry name" value="Quinoprotein alcohol dehydrogenase-like superfamily"/>
    <property type="match status" value="2"/>
</dbReference>
<evidence type="ECO:0000256" key="1">
    <source>
        <dbReference type="ARBA" id="ARBA00001931"/>
    </source>
</evidence>
<dbReference type="InterPro" id="IPR018391">
    <property type="entry name" value="PQQ_b-propeller_rpt"/>
</dbReference>
<evidence type="ECO:0000259" key="6">
    <source>
        <dbReference type="Pfam" id="PF01011"/>
    </source>
</evidence>
<evidence type="ECO:0000256" key="2">
    <source>
        <dbReference type="ARBA" id="ARBA00008156"/>
    </source>
</evidence>
<dbReference type="PANTHER" id="PTHR32303">
    <property type="entry name" value="QUINOPROTEIN ALCOHOL DEHYDROGENASE (CYTOCHROME C)"/>
    <property type="match status" value="1"/>
</dbReference>
<dbReference type="EMBL" id="JAAIKE010000002">
    <property type="protein sequence ID" value="NEX46469.1"/>
    <property type="molecule type" value="Genomic_DNA"/>
</dbReference>
<evidence type="ECO:0000256" key="4">
    <source>
        <dbReference type="SAM" id="MobiDB-lite"/>
    </source>
</evidence>
<keyword evidence="5" id="KW-0812">Transmembrane</keyword>
<comment type="similarity">
    <text evidence="2">Belongs to the bacterial PQQ dehydrogenase family.</text>
</comment>
<feature type="transmembrane region" description="Helical" evidence="5">
    <location>
        <begin position="136"/>
        <end position="156"/>
    </location>
</feature>
<keyword evidence="3 7" id="KW-0560">Oxidoreductase</keyword>
<feature type="transmembrane region" description="Helical" evidence="5">
    <location>
        <begin position="54"/>
        <end position="71"/>
    </location>
</feature>